<name>A0A6J5LEL3_9CAUD</name>
<accession>A0A6J5LEL3</accession>
<protein>
    <submittedName>
        <fullName evidence="1">Uncharacterized protein</fullName>
    </submittedName>
</protein>
<dbReference type="EMBL" id="LR796252">
    <property type="protein sequence ID" value="CAB4131743.1"/>
    <property type="molecule type" value="Genomic_DNA"/>
</dbReference>
<reference evidence="1" key="1">
    <citation type="submission" date="2020-04" db="EMBL/GenBank/DDBJ databases">
        <authorList>
            <person name="Chiriac C."/>
            <person name="Salcher M."/>
            <person name="Ghai R."/>
            <person name="Kavagutti S V."/>
        </authorList>
    </citation>
    <scope>NUCLEOTIDE SEQUENCE</scope>
</reference>
<sequence>MPKSRLTVRQQHWLLHCYKWQPGPCFKVPVVTGNALVERGFLKEVHIALVKRPGYVLTAKGERFAKTGEQ</sequence>
<organism evidence="1">
    <name type="scientific">uncultured Caudovirales phage</name>
    <dbReference type="NCBI Taxonomy" id="2100421"/>
    <lineage>
        <taxon>Viruses</taxon>
        <taxon>Duplodnaviria</taxon>
        <taxon>Heunggongvirae</taxon>
        <taxon>Uroviricota</taxon>
        <taxon>Caudoviricetes</taxon>
        <taxon>Peduoviridae</taxon>
        <taxon>Maltschvirus</taxon>
        <taxon>Maltschvirus maltsch</taxon>
    </lineage>
</organism>
<gene>
    <name evidence="1" type="ORF">UFOVP131_14</name>
</gene>
<evidence type="ECO:0000313" key="1">
    <source>
        <dbReference type="EMBL" id="CAB4131743.1"/>
    </source>
</evidence>
<proteinExistence type="predicted"/>